<comment type="caution">
    <text evidence="2">The sequence shown here is derived from an EMBL/GenBank/DDBJ whole genome shotgun (WGS) entry which is preliminary data.</text>
</comment>
<sequence length="100" mass="11436">MFPHLDQISAVPLGSRTSELLRTKKDAAACTVILPSHFNYAITDLEDPMREFNGSIANDIVTNARIYIDDVERKLDRMHVRVLLEAEETNLLEARYLYEA</sequence>
<reference evidence="2 3" key="1">
    <citation type="submission" date="2024-01" db="EMBL/GenBank/DDBJ databases">
        <title>The genomes of 5 underutilized Papilionoideae crops provide insights into root nodulation and disease resistanc.</title>
        <authorList>
            <person name="Jiang F."/>
        </authorList>
    </citation>
    <scope>NUCLEOTIDE SEQUENCE [LARGE SCALE GENOMIC DNA]</scope>
    <source>
        <strain evidence="2">LVBAO_FW01</strain>
        <tissue evidence="2">Leaves</tissue>
    </source>
</reference>
<dbReference type="EMBL" id="JAYMYQ010000003">
    <property type="protein sequence ID" value="KAK7344800.1"/>
    <property type="molecule type" value="Genomic_DNA"/>
</dbReference>
<dbReference type="EMBL" id="JAYMYQ010000003">
    <property type="protein sequence ID" value="KAK7344799.1"/>
    <property type="molecule type" value="Genomic_DNA"/>
</dbReference>
<name>A0AAN9LYJ4_CANGL</name>
<organism evidence="2 3">
    <name type="scientific">Canavalia gladiata</name>
    <name type="common">Sword bean</name>
    <name type="synonym">Dolichos gladiatus</name>
    <dbReference type="NCBI Taxonomy" id="3824"/>
    <lineage>
        <taxon>Eukaryota</taxon>
        <taxon>Viridiplantae</taxon>
        <taxon>Streptophyta</taxon>
        <taxon>Embryophyta</taxon>
        <taxon>Tracheophyta</taxon>
        <taxon>Spermatophyta</taxon>
        <taxon>Magnoliopsida</taxon>
        <taxon>eudicotyledons</taxon>
        <taxon>Gunneridae</taxon>
        <taxon>Pentapetalae</taxon>
        <taxon>rosids</taxon>
        <taxon>fabids</taxon>
        <taxon>Fabales</taxon>
        <taxon>Fabaceae</taxon>
        <taxon>Papilionoideae</taxon>
        <taxon>50 kb inversion clade</taxon>
        <taxon>NPAAA clade</taxon>
        <taxon>indigoferoid/millettioid clade</taxon>
        <taxon>Phaseoleae</taxon>
        <taxon>Canavalia</taxon>
    </lineage>
</organism>
<evidence type="ECO:0000313" key="3">
    <source>
        <dbReference type="Proteomes" id="UP001367508"/>
    </source>
</evidence>
<protein>
    <submittedName>
        <fullName evidence="2">Uncharacterized protein</fullName>
    </submittedName>
</protein>
<evidence type="ECO:0000313" key="2">
    <source>
        <dbReference type="EMBL" id="KAK7344800.1"/>
    </source>
</evidence>
<dbReference type="AlphaFoldDB" id="A0AAN9LYJ4"/>
<gene>
    <name evidence="1" type="ORF">VNO77_14900</name>
    <name evidence="2" type="ORF">VNO77_14901</name>
</gene>
<proteinExistence type="predicted"/>
<keyword evidence="3" id="KW-1185">Reference proteome</keyword>
<accession>A0AAN9LYJ4</accession>
<dbReference type="Proteomes" id="UP001367508">
    <property type="component" value="Unassembled WGS sequence"/>
</dbReference>
<evidence type="ECO:0000313" key="1">
    <source>
        <dbReference type="EMBL" id="KAK7344799.1"/>
    </source>
</evidence>